<dbReference type="GO" id="GO:0009507">
    <property type="term" value="C:chloroplast"/>
    <property type="evidence" value="ECO:0007669"/>
    <property type="project" value="TreeGrafter"/>
</dbReference>
<organism evidence="4 5">
    <name type="scientific">Cannabis sativa</name>
    <name type="common">Hemp</name>
    <name type="synonym">Marijuana</name>
    <dbReference type="NCBI Taxonomy" id="3483"/>
    <lineage>
        <taxon>Eukaryota</taxon>
        <taxon>Viridiplantae</taxon>
        <taxon>Streptophyta</taxon>
        <taxon>Embryophyta</taxon>
        <taxon>Tracheophyta</taxon>
        <taxon>Spermatophyta</taxon>
        <taxon>Magnoliopsida</taxon>
        <taxon>eudicotyledons</taxon>
        <taxon>Gunneridae</taxon>
        <taxon>Pentapetalae</taxon>
        <taxon>rosids</taxon>
        <taxon>fabids</taxon>
        <taxon>Rosales</taxon>
        <taxon>Cannabaceae</taxon>
        <taxon>Cannabis</taxon>
    </lineage>
</organism>
<evidence type="ECO:0000259" key="3">
    <source>
        <dbReference type="Pfam" id="PF00141"/>
    </source>
</evidence>
<dbReference type="GO" id="GO:0042744">
    <property type="term" value="P:hydrogen peroxide catabolic process"/>
    <property type="evidence" value="ECO:0007669"/>
    <property type="project" value="TreeGrafter"/>
</dbReference>
<evidence type="ECO:0000313" key="5">
    <source>
        <dbReference type="Proteomes" id="UP000525078"/>
    </source>
</evidence>
<dbReference type="EMBL" id="JAATIP010000177">
    <property type="protein sequence ID" value="KAF4363201.1"/>
    <property type="molecule type" value="Genomic_DNA"/>
</dbReference>
<dbReference type="GO" id="GO:0004601">
    <property type="term" value="F:peroxidase activity"/>
    <property type="evidence" value="ECO:0007669"/>
    <property type="project" value="InterPro"/>
</dbReference>
<dbReference type="GO" id="GO:0034599">
    <property type="term" value="P:cellular response to oxidative stress"/>
    <property type="evidence" value="ECO:0007669"/>
    <property type="project" value="InterPro"/>
</dbReference>
<dbReference type="InterPro" id="IPR010255">
    <property type="entry name" value="Haem_peroxidase_sf"/>
</dbReference>
<dbReference type="PANTHER" id="PTHR31356:SF35">
    <property type="entry name" value="L-ASCORBATE PEROXIDASE 2, CYTOSOLIC"/>
    <property type="match status" value="1"/>
</dbReference>
<reference evidence="4 5" key="1">
    <citation type="journal article" date="2020" name="bioRxiv">
        <title>Sequence and annotation of 42 cannabis genomes reveals extensive copy number variation in cannabinoid synthesis and pathogen resistance genes.</title>
        <authorList>
            <person name="Mckernan K.J."/>
            <person name="Helbert Y."/>
            <person name="Kane L.T."/>
            <person name="Ebling H."/>
            <person name="Zhang L."/>
            <person name="Liu B."/>
            <person name="Eaton Z."/>
            <person name="Mclaughlin S."/>
            <person name="Kingan S."/>
            <person name="Baybayan P."/>
            <person name="Concepcion G."/>
            <person name="Jordan M."/>
            <person name="Riva A."/>
            <person name="Barbazuk W."/>
            <person name="Harkins T."/>
        </authorList>
    </citation>
    <scope>NUCLEOTIDE SEQUENCE [LARGE SCALE GENOMIC DNA]</scope>
    <source>
        <strain evidence="5">cv. Jamaican Lion 4</strain>
        <tissue evidence="4">Leaf</tissue>
    </source>
</reference>
<evidence type="ECO:0000313" key="4">
    <source>
        <dbReference type="EMBL" id="KAF4363201.1"/>
    </source>
</evidence>
<dbReference type="PRINTS" id="PR00459">
    <property type="entry name" value="ASPEROXIDASE"/>
</dbReference>
<keyword evidence="1" id="KW-0560">Oxidoreductase</keyword>
<name>A0A7J6EXP0_CANSA</name>
<sequence>MIIRNWIKLDKQEPPPEGRLSNATKGSDHLRDVFGHMGLSDQDIVALSGGHNSQLWMYWFYFDMRMIL</sequence>
<dbReference type="InterPro" id="IPR044831">
    <property type="entry name" value="Ccp1-like"/>
</dbReference>
<accession>A0A7J6EXP0</accession>
<proteinExistence type="inferred from homology"/>
<comment type="caution">
    <text evidence="4">The sequence shown here is derived from an EMBL/GenBank/DDBJ whole genome shotgun (WGS) entry which is preliminary data.</text>
</comment>
<dbReference type="Gene3D" id="1.10.420.10">
    <property type="entry name" value="Peroxidase, domain 2"/>
    <property type="match status" value="1"/>
</dbReference>
<dbReference type="Pfam" id="PF00141">
    <property type="entry name" value="peroxidase"/>
    <property type="match status" value="1"/>
</dbReference>
<comment type="similarity">
    <text evidence="2">Belongs to the peroxidase family.</text>
</comment>
<feature type="domain" description="Plant heme peroxidase family profile" evidence="3">
    <location>
        <begin position="20"/>
        <end position="51"/>
    </location>
</feature>
<dbReference type="AlphaFoldDB" id="A0A7J6EXP0"/>
<evidence type="ECO:0000256" key="1">
    <source>
        <dbReference type="ARBA" id="ARBA00023002"/>
    </source>
</evidence>
<dbReference type="SUPFAM" id="SSF48113">
    <property type="entry name" value="Heme-dependent peroxidases"/>
    <property type="match status" value="1"/>
</dbReference>
<gene>
    <name evidence="4" type="ORF">F8388_020771</name>
</gene>
<dbReference type="InterPro" id="IPR002016">
    <property type="entry name" value="Haem_peroxidase"/>
</dbReference>
<dbReference type="InterPro" id="IPR002207">
    <property type="entry name" value="Peroxidase_I"/>
</dbReference>
<dbReference type="Proteomes" id="UP000525078">
    <property type="component" value="Unassembled WGS sequence"/>
</dbReference>
<protein>
    <recommendedName>
        <fullName evidence="3">Plant heme peroxidase family profile domain-containing protein</fullName>
    </recommendedName>
</protein>
<dbReference type="PANTHER" id="PTHR31356">
    <property type="entry name" value="THYLAKOID LUMENAL 29 KDA PROTEIN, CHLOROPLASTIC-RELATED"/>
    <property type="match status" value="1"/>
</dbReference>
<dbReference type="GO" id="GO:0020037">
    <property type="term" value="F:heme binding"/>
    <property type="evidence" value="ECO:0007669"/>
    <property type="project" value="InterPro"/>
</dbReference>
<dbReference type="GO" id="GO:0000302">
    <property type="term" value="P:response to reactive oxygen species"/>
    <property type="evidence" value="ECO:0007669"/>
    <property type="project" value="TreeGrafter"/>
</dbReference>
<evidence type="ECO:0000256" key="2">
    <source>
        <dbReference type="RuleBase" id="RU004241"/>
    </source>
</evidence>